<evidence type="ECO:0000259" key="5">
    <source>
        <dbReference type="PROSITE" id="PS50865"/>
    </source>
</evidence>
<evidence type="ECO:0000313" key="7">
    <source>
        <dbReference type="Proteomes" id="UP000053477"/>
    </source>
</evidence>
<dbReference type="GO" id="GO:0008270">
    <property type="term" value="F:zinc ion binding"/>
    <property type="evidence" value="ECO:0007669"/>
    <property type="project" value="UniProtKB-KW"/>
</dbReference>
<name>A0A0H2RXI9_9AGAM</name>
<evidence type="ECO:0000256" key="1">
    <source>
        <dbReference type="ARBA" id="ARBA00022723"/>
    </source>
</evidence>
<dbReference type="Proteomes" id="UP000053477">
    <property type="component" value="Unassembled WGS sequence"/>
</dbReference>
<dbReference type="SUPFAM" id="SSF144232">
    <property type="entry name" value="HIT/MYND zinc finger-like"/>
    <property type="match status" value="1"/>
</dbReference>
<dbReference type="Pfam" id="PF01753">
    <property type="entry name" value="zf-MYND"/>
    <property type="match status" value="1"/>
</dbReference>
<dbReference type="STRING" id="27342.A0A0H2RXI9"/>
<reference evidence="6 7" key="1">
    <citation type="submission" date="2015-04" db="EMBL/GenBank/DDBJ databases">
        <title>Complete genome sequence of Schizopora paradoxa KUC8140, a cosmopolitan wood degrader in East Asia.</title>
        <authorList>
            <consortium name="DOE Joint Genome Institute"/>
            <person name="Min B."/>
            <person name="Park H."/>
            <person name="Jang Y."/>
            <person name="Kim J.-J."/>
            <person name="Kim K.H."/>
            <person name="Pangilinan J."/>
            <person name="Lipzen A."/>
            <person name="Riley R."/>
            <person name="Grigoriev I.V."/>
            <person name="Spatafora J.W."/>
            <person name="Choi I.-G."/>
        </authorList>
    </citation>
    <scope>NUCLEOTIDE SEQUENCE [LARGE SCALE GENOMIC DNA]</scope>
    <source>
        <strain evidence="6 7">KUC8140</strain>
    </source>
</reference>
<dbReference type="AlphaFoldDB" id="A0A0H2RXI9"/>
<dbReference type="PROSITE" id="PS50865">
    <property type="entry name" value="ZF_MYND_2"/>
    <property type="match status" value="1"/>
</dbReference>
<dbReference type="InParanoid" id="A0A0H2RXI9"/>
<dbReference type="PROSITE" id="PS01360">
    <property type="entry name" value="ZF_MYND_1"/>
    <property type="match status" value="1"/>
</dbReference>
<evidence type="ECO:0000256" key="3">
    <source>
        <dbReference type="ARBA" id="ARBA00022833"/>
    </source>
</evidence>
<organism evidence="6 7">
    <name type="scientific">Schizopora paradoxa</name>
    <dbReference type="NCBI Taxonomy" id="27342"/>
    <lineage>
        <taxon>Eukaryota</taxon>
        <taxon>Fungi</taxon>
        <taxon>Dikarya</taxon>
        <taxon>Basidiomycota</taxon>
        <taxon>Agaricomycotina</taxon>
        <taxon>Agaricomycetes</taxon>
        <taxon>Hymenochaetales</taxon>
        <taxon>Schizoporaceae</taxon>
        <taxon>Schizopora</taxon>
    </lineage>
</organism>
<evidence type="ECO:0000256" key="4">
    <source>
        <dbReference type="PROSITE-ProRule" id="PRU00134"/>
    </source>
</evidence>
<keyword evidence="7" id="KW-1185">Reference proteome</keyword>
<dbReference type="EMBL" id="KQ085915">
    <property type="protein sequence ID" value="KLO16464.1"/>
    <property type="molecule type" value="Genomic_DNA"/>
</dbReference>
<keyword evidence="3" id="KW-0862">Zinc</keyword>
<dbReference type="InterPro" id="IPR002893">
    <property type="entry name" value="Znf_MYND"/>
</dbReference>
<protein>
    <recommendedName>
        <fullName evidence="5">MYND-type domain-containing protein</fullName>
    </recommendedName>
</protein>
<dbReference type="OrthoDB" id="3040823at2759"/>
<dbReference type="Gene3D" id="6.10.140.2220">
    <property type="match status" value="1"/>
</dbReference>
<keyword evidence="1" id="KW-0479">Metal-binding</keyword>
<keyword evidence="2 4" id="KW-0863">Zinc-finger</keyword>
<evidence type="ECO:0000256" key="2">
    <source>
        <dbReference type="ARBA" id="ARBA00022771"/>
    </source>
</evidence>
<accession>A0A0H2RXI9</accession>
<sequence>MSPPRSTAPSSNRTVKLKWRLPIMIRNFSKKEGEKQRIEIRERTSNVIQRASEGSMLDIVSLAIDVVLVPATHRCEVFSLFLNFLTDIDLSFNTLGPQQPVYAAYVLKVLLGIGQSASSVGTDQAMAQMLEENWKIVTRWVRRFCDNFNSASDPFKGASVTYHEWYTSLASALFVAHADRDRARQLWSDSDARHGLYRLWALSGSDLPAHVVKMCASIVGLVILHQYGKEEPASELVKSSGLGEEGVAHLCMTRMIKASKLGNVDDMRDDAYVLFALSTSLCDPLRTALLKKKAVPYLTRTFVKLANVDTIHKDTKNLDFVEKFLRVFEAIIEPEGAVTYFVQALRQGFLRGVINCGLLLDTLRYEAVDALKNIIGYLLITYLSHHSILLAALDTLSDIDQKDIERHIGHTVLKPLWMNFEQYILERSASKALFERCIQSDLSTLNCGQCGKRDVKNNFQKCAGCLVMHYCSKDCQAKHWKEGGHRVTCKKISGSGGGWDRRDRRFSEFITVYDVQRHAEDLHRMAVQKFGIQQVPMGKTPPYGCSVDYKTVPPTLDVFKLEDEIGEDELPYFKAKGDKLDEAAETRGSEGFLAKFILPRGASSLGQILHGHTGLRRKHLWQRDRRALESTYGPPSRWNGIDKNGVSLRPVSDEIDSVINKIPLEKVRVGDYFRWSSHGQREGQANVLDEIARIADSAKEKDLGKKIVVTFEFELES</sequence>
<feature type="domain" description="MYND-type" evidence="5">
    <location>
        <begin position="447"/>
        <end position="489"/>
    </location>
</feature>
<evidence type="ECO:0000313" key="6">
    <source>
        <dbReference type="EMBL" id="KLO16464.1"/>
    </source>
</evidence>
<gene>
    <name evidence="6" type="ORF">SCHPADRAFT_926471</name>
</gene>
<proteinExistence type="predicted"/>